<sequence length="441" mass="47804">MNNTTRAAVATAAIGALLIPLAGCGNTAASSGKTELTVWSWDTSIDRAAEAFMKANPDITVKVSNVGSTEETYTALNNAAQAGNGLPDVTLIEYLAIPQFVHSGTLMDLSKVYDTAKLKDTFTPGTWSSVNINGGLYAMPADSGPMAYFYNKDVFYQAGVNEPPTTWDEFYEDAKKIRATGSYITSDSGDAGLFNAMMWAMGGHAYTLDGEKLTIDITGDKGAQRFMDLWQKMRDEDLIDVHTKTWTDDWMKSLGDSSVASLISGAWMANNLLQGVPQATGKFRVALLPTVDGTPINGEYGGSGLAIAKDVADGKLEAAKKFVEYVTTNDEGIDARVSNGSFPATTKTLNQEDFLAKITLRNADGSDNEFFGGQKYNEVFSQAAKDVTGKWEFLPFEPYARSIYTDDMGPFFSGKTDLKTAAAKWQKAMKDYAEDQGFIVR</sequence>
<proteinExistence type="predicted"/>
<dbReference type="PANTHER" id="PTHR43649">
    <property type="entry name" value="ARABINOSE-BINDING PROTEIN-RELATED"/>
    <property type="match status" value="1"/>
</dbReference>
<keyword evidence="1" id="KW-0732">Signal</keyword>
<dbReference type="Proteomes" id="UP000700815">
    <property type="component" value="Unassembled WGS sequence"/>
</dbReference>
<feature type="chain" id="PRO_5047527505" evidence="1">
    <location>
        <begin position="23"/>
        <end position="441"/>
    </location>
</feature>
<evidence type="ECO:0000256" key="1">
    <source>
        <dbReference type="SAM" id="SignalP"/>
    </source>
</evidence>
<keyword evidence="3" id="KW-1185">Reference proteome</keyword>
<protein>
    <submittedName>
        <fullName evidence="2">Extracellular solute-binding protein</fullName>
    </submittedName>
</protein>
<dbReference type="Pfam" id="PF13416">
    <property type="entry name" value="SBP_bac_8"/>
    <property type="match status" value="1"/>
</dbReference>
<accession>A0ABS6WFS5</accession>
<feature type="signal peptide" evidence="1">
    <location>
        <begin position="1"/>
        <end position="22"/>
    </location>
</feature>
<dbReference type="InterPro" id="IPR050490">
    <property type="entry name" value="Bact_solute-bd_prot1"/>
</dbReference>
<comment type="caution">
    <text evidence="2">The sequence shown here is derived from an EMBL/GenBank/DDBJ whole genome shotgun (WGS) entry which is preliminary data.</text>
</comment>
<dbReference type="EMBL" id="JAHBBH010000020">
    <property type="protein sequence ID" value="MBW3092870.1"/>
    <property type="molecule type" value="Genomic_DNA"/>
</dbReference>
<reference evidence="2 3" key="1">
    <citation type="submission" date="2021-05" db="EMBL/GenBank/DDBJ databases">
        <title>Phylogenetic classification of ten novel species belonging to the genus Bifidobacterium comprising B. colchicus sp. nov., B. abeli sp. nov., B. bicoloris sp. nov., B. guerezis sp. nov., B. rosaliae sp. nov., B. santillanensis sp. nov., B. argentati sp. nov., B. amazzoni sp. nov., B. pluviali sp. nov., and B. pinnaculum sp. nov.</title>
        <authorList>
            <person name="Lugli G.A."/>
            <person name="Ruiz Garcia L."/>
            <person name="Margolles A."/>
            <person name="Ventura M."/>
        </authorList>
    </citation>
    <scope>NUCLEOTIDE SEQUENCE [LARGE SCALE GENOMIC DNA]</scope>
    <source>
        <strain evidence="2 3">82T10</strain>
    </source>
</reference>
<gene>
    <name evidence="2" type="ORF">KIH79_08020</name>
</gene>
<name>A0ABS6WFS5_9BIFI</name>
<organism evidence="2 3">
    <name type="scientific">Bifidobacterium miconis</name>
    <dbReference type="NCBI Taxonomy" id="2834435"/>
    <lineage>
        <taxon>Bacteria</taxon>
        <taxon>Bacillati</taxon>
        <taxon>Actinomycetota</taxon>
        <taxon>Actinomycetes</taxon>
        <taxon>Bifidobacteriales</taxon>
        <taxon>Bifidobacteriaceae</taxon>
        <taxon>Bifidobacterium</taxon>
    </lineage>
</organism>
<dbReference type="InterPro" id="IPR006059">
    <property type="entry name" value="SBP"/>
</dbReference>
<evidence type="ECO:0000313" key="3">
    <source>
        <dbReference type="Proteomes" id="UP000700815"/>
    </source>
</evidence>
<dbReference type="RefSeq" id="WP_219058910.1">
    <property type="nucleotide sequence ID" value="NZ_JAHBBH010000020.1"/>
</dbReference>
<evidence type="ECO:0000313" key="2">
    <source>
        <dbReference type="EMBL" id="MBW3092870.1"/>
    </source>
</evidence>
<dbReference type="PANTHER" id="PTHR43649:SF14">
    <property type="entry name" value="BLR3389 PROTEIN"/>
    <property type="match status" value="1"/>
</dbReference>